<dbReference type="InterPro" id="IPR019826">
    <property type="entry name" value="Carboxylesterase_B_AS"/>
</dbReference>
<dbReference type="SUPFAM" id="SSF53474">
    <property type="entry name" value="alpha/beta-Hydrolases"/>
    <property type="match status" value="1"/>
</dbReference>
<evidence type="ECO:0000259" key="4">
    <source>
        <dbReference type="Pfam" id="PF00135"/>
    </source>
</evidence>
<dbReference type="Pfam" id="PF00135">
    <property type="entry name" value="COesterase"/>
    <property type="match status" value="1"/>
</dbReference>
<gene>
    <name evidence="5" type="ORF">SAMN05444168_5180</name>
</gene>
<dbReference type="EC" id="3.1.1.-" evidence="3"/>
<keyword evidence="2 3" id="KW-0378">Hydrolase</keyword>
<dbReference type="Gene3D" id="3.40.50.1820">
    <property type="entry name" value="alpha/beta hydrolase"/>
    <property type="match status" value="1"/>
</dbReference>
<dbReference type="OrthoDB" id="9775851at2"/>
<evidence type="ECO:0000313" key="5">
    <source>
        <dbReference type="EMBL" id="SIO48363.1"/>
    </source>
</evidence>
<dbReference type="AlphaFoldDB" id="A0A1N6JVT5"/>
<dbReference type="PROSITE" id="PS00941">
    <property type="entry name" value="CARBOXYLESTERASE_B_2"/>
    <property type="match status" value="1"/>
</dbReference>
<dbReference type="InterPro" id="IPR050309">
    <property type="entry name" value="Type-B_Carboxylest/Lipase"/>
</dbReference>
<comment type="similarity">
    <text evidence="1 3">Belongs to the type-B carboxylesterase/lipase family.</text>
</comment>
<dbReference type="InterPro" id="IPR029058">
    <property type="entry name" value="AB_hydrolase_fold"/>
</dbReference>
<organism evidence="5 6">
    <name type="scientific">Paraburkholderia phenazinium</name>
    <dbReference type="NCBI Taxonomy" id="60549"/>
    <lineage>
        <taxon>Bacteria</taxon>
        <taxon>Pseudomonadati</taxon>
        <taxon>Pseudomonadota</taxon>
        <taxon>Betaproteobacteria</taxon>
        <taxon>Burkholderiales</taxon>
        <taxon>Burkholderiaceae</taxon>
        <taxon>Paraburkholderia</taxon>
    </lineage>
</organism>
<evidence type="ECO:0000256" key="1">
    <source>
        <dbReference type="ARBA" id="ARBA00005964"/>
    </source>
</evidence>
<sequence length="569" mass="60633">MSNDTNAFRARLSSNSRGPLGNFLTRCVAIVSHVACVACVACTLMLAATATQAAGNSTATAEAVVIKTSEGALRGSTHGIVDVYQGIPYAAPPVGDMRWRAPQPAIAWTGVRDATQPGNACVQAAVFWRPGNAASWNEDCLYLNVWKPRHVDARLPVIVWFHGGGWINGASTDMQPVQIVSHGNIVVTVDYRLGALGYLSLPALDTESSDGQSSGDYGDLDKIRALQWVKQNIGAFGGDANNVTIGGQSAGAGSVCWLLASPAAAGLFNRAVIESIGDCAIISHDTAAAHGKSFAEAIGCADPASQLACLRQKTPAQIIDAQAKTNLNWRPVVGGEAQPVPVLDAFHSGKFNRVPVLIGNVRHETRVFVYEGNDMVRQPVTPETYVSNVRTMEGDKADRVLNEYPLSAYPAPGVALAAVQTDSRFACGSVPVEDALSAWVPTYTYEFRDETAPHTPYMVITPSFEIGAAHSSELQYIWRGDASTPVSAGQSSGYLPLTSAQTKLSHMMMNYWASFARAGDPNTASQPNWPRYDTTKTQRLGLLAGGATEIVSGDAYSNEHHCAFWASMQ</sequence>
<reference evidence="5 6" key="1">
    <citation type="submission" date="2016-11" db="EMBL/GenBank/DDBJ databases">
        <authorList>
            <person name="Jaros S."/>
            <person name="Januszkiewicz K."/>
            <person name="Wedrychowicz H."/>
        </authorList>
    </citation>
    <scope>NUCLEOTIDE SEQUENCE [LARGE SCALE GENOMIC DNA]</scope>
    <source>
        <strain evidence="5 6">GAS86</strain>
    </source>
</reference>
<dbReference type="Proteomes" id="UP000184693">
    <property type="component" value="Unassembled WGS sequence"/>
</dbReference>
<accession>A0A1N6JVT5</accession>
<protein>
    <recommendedName>
        <fullName evidence="3">Carboxylic ester hydrolase</fullName>
        <ecNumber evidence="3">3.1.1.-</ecNumber>
    </recommendedName>
</protein>
<dbReference type="InterPro" id="IPR002018">
    <property type="entry name" value="CarbesteraseB"/>
</dbReference>
<name>A0A1N6JVT5_9BURK</name>
<proteinExistence type="inferred from homology"/>
<dbReference type="InterPro" id="IPR019819">
    <property type="entry name" value="Carboxylesterase_B_CS"/>
</dbReference>
<evidence type="ECO:0000256" key="3">
    <source>
        <dbReference type="RuleBase" id="RU361235"/>
    </source>
</evidence>
<dbReference type="GO" id="GO:0016787">
    <property type="term" value="F:hydrolase activity"/>
    <property type="evidence" value="ECO:0007669"/>
    <property type="project" value="UniProtKB-KW"/>
</dbReference>
<dbReference type="PROSITE" id="PS00122">
    <property type="entry name" value="CARBOXYLESTERASE_B_1"/>
    <property type="match status" value="1"/>
</dbReference>
<dbReference type="RefSeq" id="WP_083611595.1">
    <property type="nucleotide sequence ID" value="NZ_FSRM01000002.1"/>
</dbReference>
<feature type="domain" description="Carboxylesterase type B" evidence="4">
    <location>
        <begin position="64"/>
        <end position="565"/>
    </location>
</feature>
<evidence type="ECO:0000256" key="2">
    <source>
        <dbReference type="ARBA" id="ARBA00022801"/>
    </source>
</evidence>
<dbReference type="EMBL" id="FSRM01000002">
    <property type="protein sequence ID" value="SIO48363.1"/>
    <property type="molecule type" value="Genomic_DNA"/>
</dbReference>
<evidence type="ECO:0000313" key="6">
    <source>
        <dbReference type="Proteomes" id="UP000184693"/>
    </source>
</evidence>
<dbReference type="PANTHER" id="PTHR11559">
    <property type="entry name" value="CARBOXYLESTERASE"/>
    <property type="match status" value="1"/>
</dbReference>